<protein>
    <submittedName>
        <fullName evidence="1">Uncharacterized protein</fullName>
    </submittedName>
</protein>
<reference evidence="1" key="1">
    <citation type="submission" date="2018-05" db="EMBL/GenBank/DDBJ databases">
        <authorList>
            <person name="Lanie J.A."/>
            <person name="Ng W.-L."/>
            <person name="Kazmierczak K.M."/>
            <person name="Andrzejewski T.M."/>
            <person name="Davidsen T.M."/>
            <person name="Wayne K.J."/>
            <person name="Tettelin H."/>
            <person name="Glass J.I."/>
            <person name="Rusch D."/>
            <person name="Podicherti R."/>
            <person name="Tsui H.-C.T."/>
            <person name="Winkler M.E."/>
        </authorList>
    </citation>
    <scope>NUCLEOTIDE SEQUENCE</scope>
</reference>
<organism evidence="1">
    <name type="scientific">marine metagenome</name>
    <dbReference type="NCBI Taxonomy" id="408172"/>
    <lineage>
        <taxon>unclassified sequences</taxon>
        <taxon>metagenomes</taxon>
        <taxon>ecological metagenomes</taxon>
    </lineage>
</organism>
<dbReference type="AlphaFoldDB" id="A0A382REH5"/>
<gene>
    <name evidence="1" type="ORF">METZ01_LOCUS347845</name>
</gene>
<evidence type="ECO:0000313" key="1">
    <source>
        <dbReference type="EMBL" id="SVC94991.1"/>
    </source>
</evidence>
<feature type="non-terminal residue" evidence="1">
    <location>
        <position position="201"/>
    </location>
</feature>
<feature type="non-terminal residue" evidence="1">
    <location>
        <position position="1"/>
    </location>
</feature>
<name>A0A382REH5_9ZZZZ</name>
<accession>A0A382REH5</accession>
<proteinExistence type="predicted"/>
<sequence>VEVTDGVYEIAIQSEPVSEWFTAALEEHFGGSGVPREYACHVRVTSSAGVDQRVTLRFLFSQTNGKSYMDPPYWEKRDGRWWPIGEGHTRFVRDEYVELDVDVPAGATVQVANKPYVSGADVETEMQMLTQTGPFEVDQVGTTAGGRPLLCLDSRKADGAPADEVILVSATMQPAEPAAQPVLGVAHALNDGSALSKRLLD</sequence>
<dbReference type="EMBL" id="UINC01120480">
    <property type="protein sequence ID" value="SVC94991.1"/>
    <property type="molecule type" value="Genomic_DNA"/>
</dbReference>